<dbReference type="InterPro" id="IPR028082">
    <property type="entry name" value="Peripla_BP_I"/>
</dbReference>
<dbReference type="PANTHER" id="PTHR30146:SF138">
    <property type="entry name" value="TRANSCRIPTIONAL REGULATORY PROTEIN"/>
    <property type="match status" value="1"/>
</dbReference>
<dbReference type="SMART" id="SM00354">
    <property type="entry name" value="HTH_LACI"/>
    <property type="match status" value="1"/>
</dbReference>
<dbReference type="GO" id="GO:0003700">
    <property type="term" value="F:DNA-binding transcription factor activity"/>
    <property type="evidence" value="ECO:0007669"/>
    <property type="project" value="TreeGrafter"/>
</dbReference>
<dbReference type="PANTHER" id="PTHR30146">
    <property type="entry name" value="LACI-RELATED TRANSCRIPTIONAL REPRESSOR"/>
    <property type="match status" value="1"/>
</dbReference>
<dbReference type="Pfam" id="PF00356">
    <property type="entry name" value="LacI"/>
    <property type="match status" value="1"/>
</dbReference>
<dbReference type="PROSITE" id="PS00356">
    <property type="entry name" value="HTH_LACI_1"/>
    <property type="match status" value="1"/>
</dbReference>
<feature type="region of interest" description="Disordered" evidence="4">
    <location>
        <begin position="1"/>
        <end position="27"/>
    </location>
</feature>
<dbReference type="EMBL" id="FCOE02000003">
    <property type="protein sequence ID" value="SAK47238.1"/>
    <property type="molecule type" value="Genomic_DNA"/>
</dbReference>
<accession>A0A157ZNZ3</accession>
<dbReference type="AlphaFoldDB" id="A0A157ZNZ3"/>
<comment type="caution">
    <text evidence="6">The sequence shown here is derived from an EMBL/GenBank/DDBJ whole genome shotgun (WGS) entry which is preliminary data.</text>
</comment>
<dbReference type="OrthoDB" id="9805642at2"/>
<name>A0A157ZNZ3_9BURK</name>
<reference evidence="6" key="1">
    <citation type="submission" date="2016-01" db="EMBL/GenBank/DDBJ databases">
        <authorList>
            <person name="Peeters C."/>
        </authorList>
    </citation>
    <scope>NUCLEOTIDE SEQUENCE [LARGE SCALE GENOMIC DNA]</scope>
    <source>
        <strain evidence="6">LMG 29323</strain>
    </source>
</reference>
<evidence type="ECO:0000256" key="2">
    <source>
        <dbReference type="ARBA" id="ARBA00023125"/>
    </source>
</evidence>
<dbReference type="SUPFAM" id="SSF53822">
    <property type="entry name" value="Periplasmic binding protein-like I"/>
    <property type="match status" value="1"/>
</dbReference>
<keyword evidence="3" id="KW-0804">Transcription</keyword>
<feature type="domain" description="HTH lacI-type" evidence="5">
    <location>
        <begin position="24"/>
        <end position="78"/>
    </location>
</feature>
<keyword evidence="1" id="KW-0805">Transcription regulation</keyword>
<dbReference type="CDD" id="cd01392">
    <property type="entry name" value="HTH_LacI"/>
    <property type="match status" value="1"/>
</dbReference>
<keyword evidence="2" id="KW-0238">DNA-binding</keyword>
<dbReference type="InterPro" id="IPR046335">
    <property type="entry name" value="LacI/GalR-like_sensor"/>
</dbReference>
<dbReference type="Gene3D" id="3.40.50.2300">
    <property type="match status" value="2"/>
</dbReference>
<organism evidence="6 7">
    <name type="scientific">Caballeronia pedi</name>
    <dbReference type="NCBI Taxonomy" id="1777141"/>
    <lineage>
        <taxon>Bacteria</taxon>
        <taxon>Pseudomonadati</taxon>
        <taxon>Pseudomonadota</taxon>
        <taxon>Betaproteobacteria</taxon>
        <taxon>Burkholderiales</taxon>
        <taxon>Burkholderiaceae</taxon>
        <taxon>Caballeronia</taxon>
    </lineage>
</organism>
<evidence type="ECO:0000256" key="3">
    <source>
        <dbReference type="ARBA" id="ARBA00023163"/>
    </source>
</evidence>
<dbReference type="GO" id="GO:0000976">
    <property type="term" value="F:transcription cis-regulatory region binding"/>
    <property type="evidence" value="ECO:0007669"/>
    <property type="project" value="TreeGrafter"/>
</dbReference>
<keyword evidence="7" id="KW-1185">Reference proteome</keyword>
<dbReference type="Gene3D" id="1.10.260.40">
    <property type="entry name" value="lambda repressor-like DNA-binding domains"/>
    <property type="match status" value="1"/>
</dbReference>
<protein>
    <submittedName>
        <fullName evidence="6">Ribose operon repressor</fullName>
    </submittedName>
</protein>
<dbReference type="InterPro" id="IPR000843">
    <property type="entry name" value="HTH_LacI"/>
</dbReference>
<sequence length="369" mass="40049">MPKLKTPESAPPSTRSRKSPQGSPTVQDVARLAKVSVGSVSRVLNGRDNVAPEIREAVTRAVARLNFVPNAVARSMRSGSSKAIACLISDIAQHTAAQMVSAAETRLRERGYEILIANSHYDLERERAFLESLRQRRLDGLIGVISDDETPSYYNILHTLNMPVVLWERDAQGQFHSVLTDHADGCRQAVRYLASLGHRRIGLVAGHEHTWVGREMVRGYTVECEAAGIAVDSALIRRTDAFDEAACHALLAGPSRPTAMVAPLNDAALVLQTARDLGLNVPRDFSVVSVGDHQYASLCAPALTVVTQESRDIGREAADLMLQLLDGTAPPGIRRSRHPMRMIIRESCAAPPAAAATPGRRRARTVQPG</sequence>
<evidence type="ECO:0000256" key="4">
    <source>
        <dbReference type="SAM" id="MobiDB-lite"/>
    </source>
</evidence>
<dbReference type="SUPFAM" id="SSF47413">
    <property type="entry name" value="lambda repressor-like DNA-binding domains"/>
    <property type="match status" value="1"/>
</dbReference>
<evidence type="ECO:0000313" key="6">
    <source>
        <dbReference type="EMBL" id="SAK47238.1"/>
    </source>
</evidence>
<dbReference type="STRING" id="1777141.AWB80_01079"/>
<dbReference type="RefSeq" id="WP_061173638.1">
    <property type="nucleotide sequence ID" value="NZ_FCOE02000003.1"/>
</dbReference>
<dbReference type="Proteomes" id="UP000054911">
    <property type="component" value="Unassembled WGS sequence"/>
</dbReference>
<gene>
    <name evidence="6" type="ORF">AWB80_01079</name>
</gene>
<evidence type="ECO:0000256" key="1">
    <source>
        <dbReference type="ARBA" id="ARBA00023015"/>
    </source>
</evidence>
<feature type="compositionally biased region" description="Polar residues" evidence="4">
    <location>
        <begin position="11"/>
        <end position="26"/>
    </location>
</feature>
<evidence type="ECO:0000313" key="7">
    <source>
        <dbReference type="Proteomes" id="UP000054911"/>
    </source>
</evidence>
<evidence type="ECO:0000259" key="5">
    <source>
        <dbReference type="PROSITE" id="PS50932"/>
    </source>
</evidence>
<dbReference type="PROSITE" id="PS50932">
    <property type="entry name" value="HTH_LACI_2"/>
    <property type="match status" value="1"/>
</dbReference>
<dbReference type="InterPro" id="IPR010982">
    <property type="entry name" value="Lambda_DNA-bd_dom_sf"/>
</dbReference>
<proteinExistence type="predicted"/>
<dbReference type="Pfam" id="PF13377">
    <property type="entry name" value="Peripla_BP_3"/>
    <property type="match status" value="1"/>
</dbReference>